<keyword evidence="2" id="KW-0347">Helicase</keyword>
<name>A0A4U2PZS4_9BACL</name>
<evidence type="ECO:0000313" key="2">
    <source>
        <dbReference type="EMBL" id="TKH44389.1"/>
    </source>
</evidence>
<comment type="caution">
    <text evidence="2">The sequence shown here is derived from an EMBL/GenBank/DDBJ whole genome shotgun (WGS) entry which is preliminary data.</text>
</comment>
<organism evidence="2 3">
    <name type="scientific">Paenibacillus terrae</name>
    <dbReference type="NCBI Taxonomy" id="159743"/>
    <lineage>
        <taxon>Bacteria</taxon>
        <taxon>Bacillati</taxon>
        <taxon>Bacillota</taxon>
        <taxon>Bacilli</taxon>
        <taxon>Bacillales</taxon>
        <taxon>Paenibacillaceae</taxon>
        <taxon>Paenibacillus</taxon>
    </lineage>
</organism>
<dbReference type="EMBL" id="PNXQ01000012">
    <property type="protein sequence ID" value="TKH44389.1"/>
    <property type="molecule type" value="Genomic_DNA"/>
</dbReference>
<dbReference type="Proteomes" id="UP000308114">
    <property type="component" value="Unassembled WGS sequence"/>
</dbReference>
<dbReference type="GO" id="GO:0004386">
    <property type="term" value="F:helicase activity"/>
    <property type="evidence" value="ECO:0007669"/>
    <property type="project" value="UniProtKB-KW"/>
</dbReference>
<dbReference type="Pfam" id="PF00570">
    <property type="entry name" value="HRDC"/>
    <property type="match status" value="1"/>
</dbReference>
<evidence type="ECO:0000259" key="1">
    <source>
        <dbReference type="PROSITE" id="PS50967"/>
    </source>
</evidence>
<keyword evidence="2" id="KW-0067">ATP-binding</keyword>
<dbReference type="InterPro" id="IPR010997">
    <property type="entry name" value="HRDC-like_sf"/>
</dbReference>
<dbReference type="GO" id="GO:0000166">
    <property type="term" value="F:nucleotide binding"/>
    <property type="evidence" value="ECO:0007669"/>
    <property type="project" value="InterPro"/>
</dbReference>
<evidence type="ECO:0000313" key="3">
    <source>
        <dbReference type="Proteomes" id="UP000308114"/>
    </source>
</evidence>
<keyword evidence="2" id="KW-0547">Nucleotide-binding</keyword>
<dbReference type="SMART" id="SM00341">
    <property type="entry name" value="HRDC"/>
    <property type="match status" value="1"/>
</dbReference>
<dbReference type="InterPro" id="IPR044876">
    <property type="entry name" value="HRDC_dom_sf"/>
</dbReference>
<feature type="domain" description="HRDC" evidence="1">
    <location>
        <begin position="107"/>
        <end position="187"/>
    </location>
</feature>
<sequence>MEIVFLNRLSKRNEQGHEVFAQVWIGQHDGVWSAGWSTQHSLDESTDDLWYEGSLWQELLHVYRHELALKMAEGYRPLIHGVFHEQEGSGAAGRGQTLQKLYCYSDLFPRDDVYEQLTMWRRQKAAAERKAPYFIATNRLLRLISVYLPHTEEELLELPGMGQGKISQYGPELLAITTQNDRTTPFPLNWVTETLDEEVFLSWLYKQKETQYKQELNKFSLTKTIIESISDGLTLEHIGQKVGLHRREMIEAVEHLDRDGIDMEKLIRQELVNVSEEEQTAIWSAYEELGDTLLKPVMLRVYGEEQAAETGLDQVYERLRLIRIRFRHQVASDRHAG</sequence>
<reference evidence="2 3" key="1">
    <citation type="submission" date="2018-01" db="EMBL/GenBank/DDBJ databases">
        <title>Bacillales members from the olive rhizosphere are effective biological control agents against Verticillium dahliae.</title>
        <authorList>
            <person name="Gomez-Lama C."/>
            <person name="Legarda G."/>
            <person name="Ruano-Rosa D."/>
            <person name="Pizarro-Tobias P."/>
            <person name="Valverde-Corredor A."/>
            <person name="Niqui J.L."/>
            <person name="Trivino J.C."/>
            <person name="Roca A."/>
            <person name="Mercado-Blanco J."/>
        </authorList>
    </citation>
    <scope>NUCLEOTIDE SEQUENCE [LARGE SCALE GENOMIC DNA]</scope>
    <source>
        <strain evidence="2 3">PIC167</strain>
    </source>
</reference>
<dbReference type="Gene3D" id="1.10.150.80">
    <property type="entry name" value="HRDC domain"/>
    <property type="match status" value="1"/>
</dbReference>
<keyword evidence="2" id="KW-0378">Hydrolase</keyword>
<dbReference type="PROSITE" id="PS50967">
    <property type="entry name" value="HRDC"/>
    <property type="match status" value="1"/>
</dbReference>
<dbReference type="InterPro" id="IPR002121">
    <property type="entry name" value="HRDC_dom"/>
</dbReference>
<protein>
    <submittedName>
        <fullName evidence="2">Helicase</fullName>
    </submittedName>
</protein>
<dbReference type="GO" id="GO:0003676">
    <property type="term" value="F:nucleic acid binding"/>
    <property type="evidence" value="ECO:0007669"/>
    <property type="project" value="InterPro"/>
</dbReference>
<dbReference type="Gene3D" id="1.10.10.1390">
    <property type="entry name" value="ATP-dependent DNA helicase RecQ"/>
    <property type="match status" value="1"/>
</dbReference>
<dbReference type="SUPFAM" id="SSF47819">
    <property type="entry name" value="HRDC-like"/>
    <property type="match status" value="1"/>
</dbReference>
<proteinExistence type="predicted"/>
<gene>
    <name evidence="2" type="ORF">C1I60_13835</name>
</gene>
<dbReference type="RefSeq" id="WP_137062206.1">
    <property type="nucleotide sequence ID" value="NZ_PNXQ01000012.1"/>
</dbReference>
<dbReference type="AlphaFoldDB" id="A0A4U2PZS4"/>
<accession>A0A4U2PZS4</accession>